<accession>A0A8K0WR81</accession>
<protein>
    <submittedName>
        <fullName evidence="10">Major facilitator superfamily domain-containing protein</fullName>
    </submittedName>
</protein>
<dbReference type="Gene3D" id="1.20.1250.20">
    <property type="entry name" value="MFS general substrate transporter like domains"/>
    <property type="match status" value="1"/>
</dbReference>
<evidence type="ECO:0000256" key="6">
    <source>
        <dbReference type="ARBA" id="ARBA00023180"/>
    </source>
</evidence>
<gene>
    <name evidence="10" type="ORF">B0I35DRAFT_434202</name>
</gene>
<organism evidence="10 11">
    <name type="scientific">Stachybotrys elegans</name>
    <dbReference type="NCBI Taxonomy" id="80388"/>
    <lineage>
        <taxon>Eukaryota</taxon>
        <taxon>Fungi</taxon>
        <taxon>Dikarya</taxon>
        <taxon>Ascomycota</taxon>
        <taxon>Pezizomycotina</taxon>
        <taxon>Sordariomycetes</taxon>
        <taxon>Hypocreomycetidae</taxon>
        <taxon>Hypocreales</taxon>
        <taxon>Stachybotryaceae</taxon>
        <taxon>Stachybotrys</taxon>
    </lineage>
</organism>
<evidence type="ECO:0000313" key="11">
    <source>
        <dbReference type="Proteomes" id="UP000813444"/>
    </source>
</evidence>
<feature type="transmembrane region" description="Helical" evidence="8">
    <location>
        <begin position="352"/>
        <end position="376"/>
    </location>
</feature>
<dbReference type="Pfam" id="PF07690">
    <property type="entry name" value="MFS_1"/>
    <property type="match status" value="1"/>
</dbReference>
<feature type="transmembrane region" description="Helical" evidence="8">
    <location>
        <begin position="252"/>
        <end position="275"/>
    </location>
</feature>
<dbReference type="GO" id="GO:0022857">
    <property type="term" value="F:transmembrane transporter activity"/>
    <property type="evidence" value="ECO:0007669"/>
    <property type="project" value="InterPro"/>
</dbReference>
<evidence type="ECO:0000256" key="1">
    <source>
        <dbReference type="ARBA" id="ARBA00004141"/>
    </source>
</evidence>
<dbReference type="SUPFAM" id="SSF103473">
    <property type="entry name" value="MFS general substrate transporter"/>
    <property type="match status" value="1"/>
</dbReference>
<feature type="transmembrane region" description="Helical" evidence="8">
    <location>
        <begin position="281"/>
        <end position="301"/>
    </location>
</feature>
<evidence type="ECO:0000259" key="9">
    <source>
        <dbReference type="PROSITE" id="PS50850"/>
    </source>
</evidence>
<dbReference type="CDD" id="cd17323">
    <property type="entry name" value="MFS_Tpo1_MDR_like"/>
    <property type="match status" value="1"/>
</dbReference>
<sequence length="565" mass="61636">MHGVPHNSFHPYGIPRASTCEKNRTVIPAGFSPLFLFPVLFCSRHRQTEMASATEPRADRLDVKNISPLESPEDTDGVATLRGDEESGEKIPQEALDDSDPNAVGWDGPDDPQNPMNWSESKKWLNVMAVSVLTLLTPLGSSMVAPGVPSIMRDMESTNINIATFIVSVYIMGFAFGPLVFAPMSELYGRVIIYHICNVVFIVFAVGTALSTNIPMLIIFRLLTGTAGSTPLTNGSGTIADMFPIEKRGRAIAVWAVGPLLGPCFGPVAGGYIVQYLNWHWVFWVSVIAGGVITVAAFFVLDETYAPTILAAKAKRLRKETGNPDLYSVLEDRGKTQTQHIQRAIARPMKMLIRLLPITVLALYAAVSYGVLYLMFSTFTFVFSQQYGFNTGTVGLAYLPTGIGMLIGVAVFGAFSDKIIQQVQAEGRAPTPEDRLPHWMTLGSGVCVTAGLFWYGWATEANTHWIVPMLGVSLFCFGLIGSMMCAQTYLVDTYVTYAASVIAALTVFRSLLGALLPLAGLTMYQDLGWGWGNSVLAFISLVLIPIPLVFRIWGPSIRAKYPLDF</sequence>
<dbReference type="GO" id="GO:0016020">
    <property type="term" value="C:membrane"/>
    <property type="evidence" value="ECO:0007669"/>
    <property type="project" value="UniProtKB-SubCell"/>
</dbReference>
<dbReference type="InterPro" id="IPR036259">
    <property type="entry name" value="MFS_trans_sf"/>
</dbReference>
<feature type="transmembrane region" description="Helical" evidence="8">
    <location>
        <begin position="463"/>
        <end position="482"/>
    </location>
</feature>
<keyword evidence="11" id="KW-1185">Reference proteome</keyword>
<dbReference type="PANTHER" id="PTHR23502:SF68">
    <property type="entry name" value="MULTIDRUG TRANSPORTER, PUTATIVE (AFU_ORTHOLOGUE AFUA_3G01120)-RELATED"/>
    <property type="match status" value="1"/>
</dbReference>
<keyword evidence="6" id="KW-0325">Glycoprotein</keyword>
<dbReference type="InterPro" id="IPR020846">
    <property type="entry name" value="MFS_dom"/>
</dbReference>
<dbReference type="OrthoDB" id="5296287at2759"/>
<dbReference type="AlphaFoldDB" id="A0A8K0WR81"/>
<comment type="caution">
    <text evidence="10">The sequence shown here is derived from an EMBL/GenBank/DDBJ whole genome shotgun (WGS) entry which is preliminary data.</text>
</comment>
<evidence type="ECO:0000256" key="5">
    <source>
        <dbReference type="ARBA" id="ARBA00023136"/>
    </source>
</evidence>
<name>A0A8K0WR81_9HYPO</name>
<keyword evidence="5 8" id="KW-0472">Membrane</keyword>
<evidence type="ECO:0000256" key="3">
    <source>
        <dbReference type="ARBA" id="ARBA00022692"/>
    </source>
</evidence>
<dbReference type="EMBL" id="JAGPNK010000008">
    <property type="protein sequence ID" value="KAH7316906.1"/>
    <property type="molecule type" value="Genomic_DNA"/>
</dbReference>
<feature type="transmembrane region" description="Helical" evidence="8">
    <location>
        <begin position="494"/>
        <end position="516"/>
    </location>
</feature>
<proteinExistence type="inferred from homology"/>
<feature type="transmembrane region" description="Helical" evidence="8">
    <location>
        <begin position="436"/>
        <end position="457"/>
    </location>
</feature>
<comment type="similarity">
    <text evidence="2">Belongs to the major facilitator superfamily.</text>
</comment>
<keyword evidence="3 8" id="KW-0812">Transmembrane</keyword>
<dbReference type="InterPro" id="IPR011701">
    <property type="entry name" value="MFS"/>
</dbReference>
<dbReference type="FunFam" id="1.20.1250.20:FF:000011">
    <property type="entry name" value="MFS multidrug transporter, putative"/>
    <property type="match status" value="1"/>
</dbReference>
<dbReference type="Proteomes" id="UP000813444">
    <property type="component" value="Unassembled WGS sequence"/>
</dbReference>
<feature type="compositionally biased region" description="Basic and acidic residues" evidence="7">
    <location>
        <begin position="82"/>
        <end position="92"/>
    </location>
</feature>
<evidence type="ECO:0000256" key="4">
    <source>
        <dbReference type="ARBA" id="ARBA00022989"/>
    </source>
</evidence>
<comment type="subcellular location">
    <subcellularLocation>
        <location evidence="1">Membrane</location>
        <topology evidence="1">Multi-pass membrane protein</topology>
    </subcellularLocation>
</comment>
<evidence type="ECO:0000313" key="10">
    <source>
        <dbReference type="EMBL" id="KAH7316906.1"/>
    </source>
</evidence>
<feature type="transmembrane region" description="Helical" evidence="8">
    <location>
        <begin position="396"/>
        <end position="415"/>
    </location>
</feature>
<feature type="transmembrane region" description="Helical" evidence="8">
    <location>
        <begin position="160"/>
        <end position="180"/>
    </location>
</feature>
<reference evidence="10" key="1">
    <citation type="journal article" date="2021" name="Nat. Commun.">
        <title>Genetic determinants of endophytism in the Arabidopsis root mycobiome.</title>
        <authorList>
            <person name="Mesny F."/>
            <person name="Miyauchi S."/>
            <person name="Thiergart T."/>
            <person name="Pickel B."/>
            <person name="Atanasova L."/>
            <person name="Karlsson M."/>
            <person name="Huettel B."/>
            <person name="Barry K.W."/>
            <person name="Haridas S."/>
            <person name="Chen C."/>
            <person name="Bauer D."/>
            <person name="Andreopoulos W."/>
            <person name="Pangilinan J."/>
            <person name="LaButti K."/>
            <person name="Riley R."/>
            <person name="Lipzen A."/>
            <person name="Clum A."/>
            <person name="Drula E."/>
            <person name="Henrissat B."/>
            <person name="Kohler A."/>
            <person name="Grigoriev I.V."/>
            <person name="Martin F.M."/>
            <person name="Hacquard S."/>
        </authorList>
    </citation>
    <scope>NUCLEOTIDE SEQUENCE</scope>
    <source>
        <strain evidence="10">MPI-CAGE-CH-0235</strain>
    </source>
</reference>
<feature type="transmembrane region" description="Helical" evidence="8">
    <location>
        <begin position="192"/>
        <end position="211"/>
    </location>
</feature>
<dbReference type="PROSITE" id="PS50850">
    <property type="entry name" value="MFS"/>
    <property type="match status" value="1"/>
</dbReference>
<evidence type="ECO:0000256" key="7">
    <source>
        <dbReference type="SAM" id="MobiDB-lite"/>
    </source>
</evidence>
<keyword evidence="4 8" id="KW-1133">Transmembrane helix</keyword>
<feature type="transmembrane region" description="Helical" evidence="8">
    <location>
        <begin position="528"/>
        <end position="550"/>
    </location>
</feature>
<dbReference type="PANTHER" id="PTHR23502">
    <property type="entry name" value="MAJOR FACILITATOR SUPERFAMILY"/>
    <property type="match status" value="1"/>
</dbReference>
<feature type="region of interest" description="Disordered" evidence="7">
    <location>
        <begin position="50"/>
        <end position="117"/>
    </location>
</feature>
<evidence type="ECO:0000256" key="8">
    <source>
        <dbReference type="SAM" id="Phobius"/>
    </source>
</evidence>
<evidence type="ECO:0000256" key="2">
    <source>
        <dbReference type="ARBA" id="ARBA00008335"/>
    </source>
</evidence>
<feature type="domain" description="Major facilitator superfamily (MFS) profile" evidence="9">
    <location>
        <begin position="126"/>
        <end position="558"/>
    </location>
</feature>